<evidence type="ECO:0000313" key="12">
    <source>
        <dbReference type="Proteomes" id="UP000682293"/>
    </source>
</evidence>
<keyword evidence="9" id="KW-0460">Magnesium</keyword>
<protein>
    <recommendedName>
        <fullName evidence="1">RNA-directed RNA polymerase</fullName>
        <ecNumber evidence="1">2.7.7.48</ecNumber>
    </recommendedName>
    <alternativeName>
        <fullName evidence="7">RNA replicase beta chain</fullName>
    </alternativeName>
</protein>
<dbReference type="PROSITE" id="PS50522">
    <property type="entry name" value="RDRP_PHAGE"/>
    <property type="match status" value="1"/>
</dbReference>
<dbReference type="Pfam" id="PF03431">
    <property type="entry name" value="RNA_replicase_B"/>
    <property type="match status" value="1"/>
</dbReference>
<gene>
    <name evidence="11" type="primary">SRR7976356_1_3</name>
</gene>
<dbReference type="GO" id="GO:0046872">
    <property type="term" value="F:metal ion binding"/>
    <property type="evidence" value="ECO:0007669"/>
    <property type="project" value="UniProtKB-KW"/>
</dbReference>
<dbReference type="InterPro" id="IPR005093">
    <property type="entry name" value="RNArep_beta"/>
</dbReference>
<reference evidence="11" key="1">
    <citation type="submission" date="2020-09" db="EMBL/GenBank/DDBJ databases">
        <title>Leviviricetes taxonomy.</title>
        <authorList>
            <person name="Stockdale S.R."/>
            <person name="Callanan J."/>
            <person name="Adriaenssens E.M."/>
            <person name="Kuhn J.H."/>
            <person name="Rumnieks J."/>
            <person name="Shkoporov A."/>
            <person name="Draper L.A."/>
            <person name="Ross P."/>
            <person name="Hill C."/>
        </authorList>
    </citation>
    <scope>NUCLEOTIDE SEQUENCE</scope>
</reference>
<comment type="catalytic activity">
    <reaction evidence="8">
        <text>RNA(n) + a ribonucleoside 5'-triphosphate = RNA(n+1) + diphosphate</text>
        <dbReference type="Rhea" id="RHEA:21248"/>
        <dbReference type="Rhea" id="RHEA-COMP:14527"/>
        <dbReference type="Rhea" id="RHEA-COMP:17342"/>
        <dbReference type="ChEBI" id="CHEBI:33019"/>
        <dbReference type="ChEBI" id="CHEBI:61557"/>
        <dbReference type="ChEBI" id="CHEBI:140395"/>
        <dbReference type="EC" id="2.7.7.48"/>
    </reaction>
</comment>
<evidence type="ECO:0000256" key="1">
    <source>
        <dbReference type="ARBA" id="ARBA00012494"/>
    </source>
</evidence>
<keyword evidence="4" id="KW-0548">Nucleotidyltransferase</keyword>
<dbReference type="KEGG" id="vg:80397101"/>
<evidence type="ECO:0000256" key="3">
    <source>
        <dbReference type="ARBA" id="ARBA00022679"/>
    </source>
</evidence>
<dbReference type="RefSeq" id="YP_010768884.1">
    <property type="nucleotide sequence ID" value="NC_073817.1"/>
</dbReference>
<feature type="domain" description="RdRp catalytic" evidence="10">
    <location>
        <begin position="249"/>
        <end position="386"/>
    </location>
</feature>
<keyword evidence="12" id="KW-1185">Reference proteome</keyword>
<evidence type="ECO:0000256" key="6">
    <source>
        <dbReference type="ARBA" id="ARBA00022953"/>
    </source>
</evidence>
<evidence type="ECO:0000256" key="7">
    <source>
        <dbReference type="ARBA" id="ARBA00030248"/>
    </source>
</evidence>
<feature type="binding site" evidence="9">
    <location>
        <position position="355"/>
    </location>
    <ligand>
        <name>Mg(2+)</name>
        <dbReference type="ChEBI" id="CHEBI:18420"/>
        <label>2</label>
    </ligand>
</feature>
<evidence type="ECO:0000256" key="2">
    <source>
        <dbReference type="ARBA" id="ARBA00022484"/>
    </source>
</evidence>
<dbReference type="GO" id="GO:0039694">
    <property type="term" value="P:viral RNA genome replication"/>
    <property type="evidence" value="ECO:0007669"/>
    <property type="project" value="InterPro"/>
</dbReference>
<keyword evidence="2 11" id="KW-0696">RNA-directed RNA polymerase</keyword>
<name>A0A8S5L545_9VIRU</name>
<dbReference type="GeneID" id="80397101"/>
<dbReference type="GO" id="GO:0003968">
    <property type="term" value="F:RNA-directed RNA polymerase activity"/>
    <property type="evidence" value="ECO:0007669"/>
    <property type="project" value="UniProtKB-KW"/>
</dbReference>
<feature type="binding site" evidence="9">
    <location>
        <position position="354"/>
    </location>
    <ligand>
        <name>Mg(2+)</name>
        <dbReference type="ChEBI" id="CHEBI:18420"/>
        <label>2</label>
    </ligand>
</feature>
<keyword evidence="9" id="KW-0479">Metal-binding</keyword>
<evidence type="ECO:0000313" key="11">
    <source>
        <dbReference type="EMBL" id="DAD52809.1"/>
    </source>
</evidence>
<dbReference type="EMBL" id="BK014212">
    <property type="protein sequence ID" value="DAD52809.1"/>
    <property type="molecule type" value="Genomic_RNA"/>
</dbReference>
<evidence type="ECO:0000256" key="4">
    <source>
        <dbReference type="ARBA" id="ARBA00022695"/>
    </source>
</evidence>
<comment type="cofactor">
    <cofactor evidence="9">
        <name>Mg(2+)</name>
        <dbReference type="ChEBI" id="CHEBI:18420"/>
    </cofactor>
    <text evidence="9">Binds 2 Mg(2+) per subunit.</text>
</comment>
<proteinExistence type="predicted"/>
<dbReference type="InterPro" id="IPR007096">
    <property type="entry name" value="RNA-dir_Rpol_cat_phage"/>
</dbReference>
<dbReference type="Proteomes" id="UP000682293">
    <property type="component" value="Segment"/>
</dbReference>
<keyword evidence="6" id="KW-0693">Viral RNA replication</keyword>
<evidence type="ECO:0000256" key="9">
    <source>
        <dbReference type="PIRSR" id="PIRSR605093-1"/>
    </source>
</evidence>
<evidence type="ECO:0000256" key="5">
    <source>
        <dbReference type="ARBA" id="ARBA00022741"/>
    </source>
</evidence>
<evidence type="ECO:0000259" key="10">
    <source>
        <dbReference type="PROSITE" id="PS50522"/>
    </source>
</evidence>
<keyword evidence="5" id="KW-0547">Nucleotide-binding</keyword>
<sequence>MEPGAFSTALFDALCDDILHRRLESQLRFGGVQIPPEVSDPRVYAGYALLNSIFKKTELEVDILAEAKTLDSFLAANQACKEWKLDLASYTPDVAFAISEARLLLGEWLEPHSGTDCELNMASIERAARFGPGASVGFGRRPTLYYFKVGDGPHTCTSDFIRSWYELSVRNNPLCESAEMARTARHGRADVRIAGSLAFVPKSYASMRTTVTEPSLNTYFQLGAGEVIADVLKRRVNIDLHTQSVVNSALACAGSKDGSMATVDLKQCSDYISLAMVDYMFPKSAVRWFENLRTPFITTTQGPLLLWMCSTMGNGFTFPLQTILLTAVVLGTYRVLDVKPVMRGNHRNFGVFGDDIAVETRTVNLLFKCLRALGLVVNEEKSYADGCFRESCGADFFDGFPVRGVYVKTYATVQDYFSIYNRLAVWSSRTGVPIPSALKFVLSAIPSNKRGQFVPPDEGVTAGIWSPFPPGLVDQNRWVYNCDIPRPDSFSFEPWYRHPADVFSAPKAYSKWLKKLHELCGGSLNEPAVLKAALYGGVRSGSITPRGEKIRYKCVARMTPRWGYTEQPLLQGFEAKELVRWQLMIDASMA</sequence>
<organism evidence="11 12">
    <name type="scientific">ssRNA phage SRR7976356_1</name>
    <dbReference type="NCBI Taxonomy" id="2786732"/>
    <lineage>
        <taxon>Viruses</taxon>
        <taxon>Riboviria</taxon>
        <taxon>Orthornavirae</taxon>
        <taxon>Lenarviricota</taxon>
        <taxon>Leviviricetes</taxon>
        <taxon>Norzivirales</taxon>
        <taxon>Atkinsviridae</taxon>
        <taxon>Niginuvirus</taxon>
        <taxon>Niginuvirus limadaptatum</taxon>
    </lineage>
</organism>
<feature type="binding site" evidence="9">
    <location>
        <position position="264"/>
    </location>
    <ligand>
        <name>Mg(2+)</name>
        <dbReference type="ChEBI" id="CHEBI:18420"/>
        <label>2</label>
    </ligand>
</feature>
<dbReference type="GO" id="GO:0000166">
    <property type="term" value="F:nucleotide binding"/>
    <property type="evidence" value="ECO:0007669"/>
    <property type="project" value="UniProtKB-KW"/>
</dbReference>
<dbReference type="EC" id="2.7.7.48" evidence="1"/>
<evidence type="ECO:0000256" key="8">
    <source>
        <dbReference type="ARBA" id="ARBA00048744"/>
    </source>
</evidence>
<accession>A0A8S5L545</accession>
<keyword evidence="3" id="KW-0808">Transferase</keyword>